<comment type="caution">
    <text evidence="10">The sequence shown here is derived from an EMBL/GenBank/DDBJ whole genome shotgun (WGS) entry which is preliminary data.</text>
</comment>
<proteinExistence type="predicted"/>
<feature type="compositionally biased region" description="Low complexity" evidence="6">
    <location>
        <begin position="515"/>
        <end position="536"/>
    </location>
</feature>
<feature type="region of interest" description="Disordered" evidence="6">
    <location>
        <begin position="428"/>
        <end position="453"/>
    </location>
</feature>
<dbReference type="InterPro" id="IPR035892">
    <property type="entry name" value="C2_domain_sf"/>
</dbReference>
<dbReference type="AlphaFoldDB" id="A0A4S8JFJ2"/>
<feature type="compositionally biased region" description="Low complexity" evidence="6">
    <location>
        <begin position="636"/>
        <end position="650"/>
    </location>
</feature>
<dbReference type="CDD" id="cd21669">
    <property type="entry name" value="SMP_SF"/>
    <property type="match status" value="1"/>
</dbReference>
<feature type="compositionally biased region" description="Basic and acidic residues" evidence="6">
    <location>
        <begin position="651"/>
        <end position="671"/>
    </location>
</feature>
<protein>
    <recommendedName>
        <fullName evidence="12">C2 domain-containing protein</fullName>
    </recommendedName>
</protein>
<dbReference type="GO" id="GO:0016020">
    <property type="term" value="C:membrane"/>
    <property type="evidence" value="ECO:0007669"/>
    <property type="project" value="UniProtKB-SubCell"/>
</dbReference>
<feature type="transmembrane region" description="Helical" evidence="7">
    <location>
        <begin position="12"/>
        <end position="41"/>
    </location>
</feature>
<feature type="domain" description="C2" evidence="8">
    <location>
        <begin position="290"/>
        <end position="404"/>
    </location>
</feature>
<feature type="compositionally biased region" description="Basic residues" evidence="6">
    <location>
        <begin position="544"/>
        <end position="554"/>
    </location>
</feature>
<organism evidence="10 11">
    <name type="scientific">Musa balbisiana</name>
    <name type="common">Banana</name>
    <dbReference type="NCBI Taxonomy" id="52838"/>
    <lineage>
        <taxon>Eukaryota</taxon>
        <taxon>Viridiplantae</taxon>
        <taxon>Streptophyta</taxon>
        <taxon>Embryophyta</taxon>
        <taxon>Tracheophyta</taxon>
        <taxon>Spermatophyta</taxon>
        <taxon>Magnoliopsida</taxon>
        <taxon>Liliopsida</taxon>
        <taxon>Zingiberales</taxon>
        <taxon>Musaceae</taxon>
        <taxon>Musa</taxon>
    </lineage>
</organism>
<feature type="compositionally biased region" description="Basic and acidic residues" evidence="6">
    <location>
        <begin position="428"/>
        <end position="439"/>
    </location>
</feature>
<evidence type="ECO:0000256" key="3">
    <source>
        <dbReference type="ARBA" id="ARBA00023055"/>
    </source>
</evidence>
<keyword evidence="2" id="KW-0813">Transport</keyword>
<keyword evidence="3" id="KW-0445">Lipid transport</keyword>
<dbReference type="PROSITE" id="PS51847">
    <property type="entry name" value="SMP"/>
    <property type="match status" value="1"/>
</dbReference>
<dbReference type="GO" id="GO:0008289">
    <property type="term" value="F:lipid binding"/>
    <property type="evidence" value="ECO:0007669"/>
    <property type="project" value="UniProtKB-KW"/>
</dbReference>
<dbReference type="InterPro" id="IPR031468">
    <property type="entry name" value="SMP_LBD"/>
</dbReference>
<dbReference type="Pfam" id="PF25669">
    <property type="entry name" value="SMP_MUG190-like"/>
    <property type="match status" value="1"/>
</dbReference>
<feature type="region of interest" description="Disordered" evidence="6">
    <location>
        <begin position="701"/>
        <end position="723"/>
    </location>
</feature>
<dbReference type="PROSITE" id="PS50004">
    <property type="entry name" value="C2"/>
    <property type="match status" value="1"/>
</dbReference>
<keyword evidence="11" id="KW-1185">Reference proteome</keyword>
<evidence type="ECO:0000259" key="9">
    <source>
        <dbReference type="PROSITE" id="PS51847"/>
    </source>
</evidence>
<evidence type="ECO:0000256" key="6">
    <source>
        <dbReference type="SAM" id="MobiDB-lite"/>
    </source>
</evidence>
<keyword evidence="7" id="KW-0812">Transmembrane</keyword>
<dbReference type="SUPFAM" id="SSF49562">
    <property type="entry name" value="C2 domain (Calcium/lipid-binding domain, CaLB)"/>
    <property type="match status" value="1"/>
</dbReference>
<keyword evidence="7" id="KW-1133">Transmembrane helix</keyword>
<dbReference type="EMBL" id="PYDT01000005">
    <property type="protein sequence ID" value="THU60611.1"/>
    <property type="molecule type" value="Genomic_DNA"/>
</dbReference>
<feature type="region of interest" description="Disordered" evidence="6">
    <location>
        <begin position="479"/>
        <end position="687"/>
    </location>
</feature>
<evidence type="ECO:0000313" key="11">
    <source>
        <dbReference type="Proteomes" id="UP000317650"/>
    </source>
</evidence>
<evidence type="ECO:0000256" key="2">
    <source>
        <dbReference type="ARBA" id="ARBA00022448"/>
    </source>
</evidence>
<evidence type="ECO:0000256" key="4">
    <source>
        <dbReference type="ARBA" id="ARBA00023121"/>
    </source>
</evidence>
<dbReference type="InterPro" id="IPR000008">
    <property type="entry name" value="C2_dom"/>
</dbReference>
<dbReference type="SMART" id="SM00239">
    <property type="entry name" value="C2"/>
    <property type="match status" value="1"/>
</dbReference>
<evidence type="ECO:0000256" key="1">
    <source>
        <dbReference type="ARBA" id="ARBA00004370"/>
    </source>
</evidence>
<dbReference type="Gene3D" id="2.60.40.150">
    <property type="entry name" value="C2 domain"/>
    <property type="match status" value="1"/>
</dbReference>
<evidence type="ECO:0000256" key="7">
    <source>
        <dbReference type="SAM" id="Phobius"/>
    </source>
</evidence>
<dbReference type="Proteomes" id="UP000317650">
    <property type="component" value="Chromosome 7"/>
</dbReference>
<evidence type="ECO:0000256" key="5">
    <source>
        <dbReference type="ARBA" id="ARBA00023136"/>
    </source>
</evidence>
<name>A0A4S8JFJ2_MUSBA</name>
<dbReference type="PANTHER" id="PTHR47042:SF4">
    <property type="entry name" value="OS02G0313700 PROTEIN"/>
    <property type="match status" value="1"/>
</dbReference>
<gene>
    <name evidence="10" type="ORF">C4D60_Mb07t14610</name>
</gene>
<evidence type="ECO:0000259" key="8">
    <source>
        <dbReference type="PROSITE" id="PS50004"/>
    </source>
</evidence>
<dbReference type="GO" id="GO:0006869">
    <property type="term" value="P:lipid transport"/>
    <property type="evidence" value="ECO:0007669"/>
    <property type="project" value="UniProtKB-KW"/>
</dbReference>
<evidence type="ECO:0000313" key="10">
    <source>
        <dbReference type="EMBL" id="THU60611.1"/>
    </source>
</evidence>
<reference evidence="10 11" key="1">
    <citation type="journal article" date="2019" name="Nat. Plants">
        <title>Genome sequencing of Musa balbisiana reveals subgenome evolution and function divergence in polyploid bananas.</title>
        <authorList>
            <person name="Yao X."/>
        </authorList>
    </citation>
    <scope>NUCLEOTIDE SEQUENCE [LARGE SCALE GENOMIC DNA]</scope>
    <source>
        <strain evidence="11">cv. DH-PKW</strain>
        <tissue evidence="10">Leaves</tissue>
    </source>
</reference>
<dbReference type="CDD" id="cd00030">
    <property type="entry name" value="C2"/>
    <property type="match status" value="1"/>
</dbReference>
<sequence length="723" mass="82033">MDITEVTIVHHIALVLLLLWVLVQLGKGHLVVFLVALLYLYKTVERDIQTGQARFKTLRDYLVNERYTLRLQKRLQFEERKFANQRRLLSDAESVRWLNHAIEKIWPVCMEQIASQQFLLPIIPWFLDKFKPWTARKAVMQHLYLGRNPPMFIDARVLRESSDDDHLVLELGMNFLSADDMSAKLAVQLRKRLGFGITANMHITGMHVEGKVLVGVKFLRQWPFIGRVRLCFVEPPYFQMTVKPIFGHGVDVTELPGISGWLDKLLDVAFGQTLVEPNMLVIDVEKFVLAPEEGWFTVNVKPPIGYAKLEMLEGADMKPSDFNGLSDPYVKGHLGPYRFQTKIQRKTLSPKWLEEFKIPISSWEGTNVLVLQVRDKDTIFDDILGNCSVNINDLRGGQRHDMWLSLQNVKMGRIHLAITVLEEELHKEQKDLSDEEISKTTEPMTSRSDEKAEKLNTEEYHHKMADVFEPINIKGQEKTGLWVHRPGNDVSQKWEPRKGRARHPDTQLHREDNGSTKSPSRSSSSRSQQSDSSSNEESADGKKPRLKIIKKGLHKLSSVFHRSPRKGSPRQCQEVVAPPPPPNLRPIREKRTSIKVIMPDGFDEKKGVPKLDEERCNSEISERESPGKGSMLQTPKNLISKSSKSLTSVLSRKESDKLKEVQSSGAEDKDNSQGTNSSSDGLVDDPLVIGGLPISIAPCSDEVTVSAEDGSVRSTQDDKKDNI</sequence>
<dbReference type="STRING" id="52838.A0A4S8JFJ2"/>
<keyword evidence="4" id="KW-0446">Lipid-binding</keyword>
<feature type="compositionally biased region" description="Basic and acidic residues" evidence="6">
    <location>
        <begin position="492"/>
        <end position="514"/>
    </location>
</feature>
<dbReference type="PANTHER" id="PTHR47042">
    <property type="entry name" value="C2 DOMAIN-CONTAINING PROTEIN-LIKE"/>
    <property type="match status" value="1"/>
</dbReference>
<dbReference type="InterPro" id="IPR052847">
    <property type="entry name" value="Ext_Synaptotagmin/KAHRP-like"/>
</dbReference>
<feature type="domain" description="SMP-LTD" evidence="9">
    <location>
        <begin position="91"/>
        <end position="285"/>
    </location>
</feature>
<evidence type="ECO:0008006" key="12">
    <source>
        <dbReference type="Google" id="ProtNLM"/>
    </source>
</evidence>
<keyword evidence="5 7" id="KW-0472">Membrane</keyword>
<dbReference type="Pfam" id="PF00168">
    <property type="entry name" value="C2"/>
    <property type="match status" value="1"/>
</dbReference>
<feature type="compositionally biased region" description="Basic and acidic residues" evidence="6">
    <location>
        <begin position="602"/>
        <end position="626"/>
    </location>
</feature>
<comment type="subcellular location">
    <subcellularLocation>
        <location evidence="1">Membrane</location>
    </subcellularLocation>
</comment>
<accession>A0A4S8JFJ2</accession>